<reference evidence="3 4" key="2">
    <citation type="journal article" date="2011" name="Stand. Genomic Sci.">
        <title>Complete genome sequence of Leadbetterella byssophila type strain (4M15).</title>
        <authorList>
            <person name="Abt B."/>
            <person name="Teshima H."/>
            <person name="Lucas S."/>
            <person name="Lapidus A."/>
            <person name="Del Rio T.G."/>
            <person name="Nolan M."/>
            <person name="Tice H."/>
            <person name="Cheng J.F."/>
            <person name="Pitluck S."/>
            <person name="Liolios K."/>
            <person name="Pagani I."/>
            <person name="Ivanova N."/>
            <person name="Mavromatis K."/>
            <person name="Pati A."/>
            <person name="Tapia R."/>
            <person name="Han C."/>
            <person name="Goodwin L."/>
            <person name="Chen A."/>
            <person name="Palaniappan K."/>
            <person name="Land M."/>
            <person name="Hauser L."/>
            <person name="Chang Y.J."/>
            <person name="Jeffries C.D."/>
            <person name="Rohde M."/>
            <person name="Goker M."/>
            <person name="Tindall B.J."/>
            <person name="Detter J.C."/>
            <person name="Woyke T."/>
            <person name="Bristow J."/>
            <person name="Eisen J.A."/>
            <person name="Markowitz V."/>
            <person name="Hugenholtz P."/>
            <person name="Klenk H.P."/>
            <person name="Kyrpides N.C."/>
        </authorList>
    </citation>
    <scope>NUCLEOTIDE SEQUENCE [LARGE SCALE GENOMIC DNA]</scope>
    <source>
        <strain evidence="4">DSM 17132 / JCM 16389 / KACC 11308 / NBRC 106382 / 4M15</strain>
    </source>
</reference>
<dbReference type="HOGENOM" id="CLU_054524_1_0_10"/>
<accession>E4RUF4</accession>
<keyword evidence="1" id="KW-1133">Transmembrane helix</keyword>
<dbReference type="RefSeq" id="WP_013408891.1">
    <property type="nucleotide sequence ID" value="NC_014655.1"/>
</dbReference>
<keyword evidence="4" id="KW-1185">Reference proteome</keyword>
<feature type="transmembrane region" description="Helical" evidence="1">
    <location>
        <begin position="7"/>
        <end position="24"/>
    </location>
</feature>
<evidence type="ECO:0000259" key="2">
    <source>
        <dbReference type="Pfam" id="PF02470"/>
    </source>
</evidence>
<dbReference type="AlphaFoldDB" id="E4RUF4"/>
<dbReference type="PANTHER" id="PTHR33371">
    <property type="entry name" value="INTERMEMBRANE PHOSPHOLIPID TRANSPORT SYSTEM BINDING PROTEIN MLAD-RELATED"/>
    <property type="match status" value="1"/>
</dbReference>
<gene>
    <name evidence="3" type="ordered locus">Lbys_2149</name>
</gene>
<dbReference type="InterPro" id="IPR052336">
    <property type="entry name" value="MlaD_Phospholipid_Transporter"/>
</dbReference>
<evidence type="ECO:0000313" key="3">
    <source>
        <dbReference type="EMBL" id="ADQ17845.1"/>
    </source>
</evidence>
<dbReference type="Pfam" id="PF02470">
    <property type="entry name" value="MlaD"/>
    <property type="match status" value="1"/>
</dbReference>
<reference key="1">
    <citation type="submission" date="2010-11" db="EMBL/GenBank/DDBJ databases">
        <title>The complete genome of Leadbetterella byssophila DSM 17132.</title>
        <authorList>
            <consortium name="US DOE Joint Genome Institute (JGI-PGF)"/>
            <person name="Lucas S."/>
            <person name="Copeland A."/>
            <person name="Lapidus A."/>
            <person name="Glavina del Rio T."/>
            <person name="Dalin E."/>
            <person name="Tice H."/>
            <person name="Bruce D."/>
            <person name="Goodwin L."/>
            <person name="Pitluck S."/>
            <person name="Kyrpides N."/>
            <person name="Mavromatis K."/>
            <person name="Ivanova N."/>
            <person name="Teshima H."/>
            <person name="Brettin T."/>
            <person name="Detter J.C."/>
            <person name="Han C."/>
            <person name="Tapia R."/>
            <person name="Land M."/>
            <person name="Hauser L."/>
            <person name="Markowitz V."/>
            <person name="Cheng J.-F."/>
            <person name="Hugenholtz P."/>
            <person name="Woyke T."/>
            <person name="Wu D."/>
            <person name="Tindall B."/>
            <person name="Pomrenke H.G."/>
            <person name="Brambilla E."/>
            <person name="Klenk H.-P."/>
            <person name="Eisen J.A."/>
        </authorList>
    </citation>
    <scope>NUCLEOTIDE SEQUENCE [LARGE SCALE GENOMIC DNA]</scope>
    <source>
        <strain>DSM 17132</strain>
    </source>
</reference>
<evidence type="ECO:0000313" key="4">
    <source>
        <dbReference type="Proteomes" id="UP000007435"/>
    </source>
</evidence>
<dbReference type="InterPro" id="IPR003399">
    <property type="entry name" value="Mce/MlaD"/>
</dbReference>
<dbReference type="PANTHER" id="PTHR33371:SF4">
    <property type="entry name" value="INTERMEMBRANE PHOSPHOLIPID TRANSPORT SYSTEM BINDING PROTEIN MLAD"/>
    <property type="match status" value="1"/>
</dbReference>
<dbReference type="Proteomes" id="UP000007435">
    <property type="component" value="Chromosome"/>
</dbReference>
<keyword evidence="1" id="KW-0812">Transmembrane</keyword>
<keyword evidence="1" id="KW-0472">Membrane</keyword>
<feature type="domain" description="Mce/MlaD" evidence="2">
    <location>
        <begin position="36"/>
        <end position="110"/>
    </location>
</feature>
<dbReference type="KEGG" id="lby:Lbys_2149"/>
<dbReference type="STRING" id="649349.Lbys_2149"/>
<evidence type="ECO:0000256" key="1">
    <source>
        <dbReference type="SAM" id="Phobius"/>
    </source>
</evidence>
<dbReference type="eggNOG" id="COG1463">
    <property type="taxonomic scope" value="Bacteria"/>
</dbReference>
<proteinExistence type="predicted"/>
<name>E4RUF4_LEAB4</name>
<organism evidence="3 4">
    <name type="scientific">Leadbetterella byssophila (strain DSM 17132 / JCM 16389 / KACC 11308 / NBRC 106382 / 4M15)</name>
    <dbReference type="NCBI Taxonomy" id="649349"/>
    <lineage>
        <taxon>Bacteria</taxon>
        <taxon>Pseudomonadati</taxon>
        <taxon>Bacteroidota</taxon>
        <taxon>Cytophagia</taxon>
        <taxon>Cytophagales</taxon>
        <taxon>Leadbetterellaceae</taxon>
        <taxon>Leadbetterella</taxon>
    </lineage>
</organism>
<protein>
    <submittedName>
        <fullName evidence="3">Mammalian cell entry related domain protein</fullName>
    </submittedName>
</protein>
<dbReference type="EMBL" id="CP002305">
    <property type="protein sequence ID" value="ADQ17845.1"/>
    <property type="molecule type" value="Genomic_DNA"/>
</dbReference>
<sequence>MNISKEVKVGILGIIGLVLLYYGFNFLKGTDIFSSTREYKLTFKDVMGLEVSNTVSYNGVQVGRVASVTPNYEKDEVDVVVALKKEVTVTDQSEMILADDGLVGGKILVLKINPGQPLAANSLIKSKVQPSLLGSVTEALDPTMQKVDSLMSNLISLVVEFKHSGDALKVLLASATQTTTGLNGIVASNSKNLNTITGNAAQLTADLNRVVKDLDTQLKPILANANKFTDSLSTIQLASTMNKLDATIGEFQGIVAEINNGKGTIGKLTSNDSLYTNLNNTAESLNKLMVDLKENPKRYVHFSLFGRK</sequence>